<gene>
    <name evidence="2" type="ORF">BJ508DRAFT_40025</name>
</gene>
<feature type="compositionally biased region" description="Polar residues" evidence="1">
    <location>
        <begin position="157"/>
        <end position="166"/>
    </location>
</feature>
<evidence type="ECO:0000313" key="2">
    <source>
        <dbReference type="EMBL" id="RPA74136.1"/>
    </source>
</evidence>
<organism evidence="2 3">
    <name type="scientific">Ascobolus immersus RN42</name>
    <dbReference type="NCBI Taxonomy" id="1160509"/>
    <lineage>
        <taxon>Eukaryota</taxon>
        <taxon>Fungi</taxon>
        <taxon>Dikarya</taxon>
        <taxon>Ascomycota</taxon>
        <taxon>Pezizomycotina</taxon>
        <taxon>Pezizomycetes</taxon>
        <taxon>Pezizales</taxon>
        <taxon>Ascobolaceae</taxon>
        <taxon>Ascobolus</taxon>
    </lineage>
</organism>
<keyword evidence="3" id="KW-1185">Reference proteome</keyword>
<sequence>MDPQTILQTPRKRKEKDQLPDPSPTKQGRHGLAHRSPTKRNLDNSPPPAGSPSESPTKRLTNLRLETPRKGRRGRKPGQRSKSLARPSQARAVAPRRAHTSLDRKNSASPTKGSSRPPLPNFSPYEFSFDSPPPSTSRRLEGSPPRLDFSRAFKPSISRTSSTRSAKSYRGAI</sequence>
<reference evidence="2 3" key="1">
    <citation type="journal article" date="2018" name="Nat. Ecol. Evol.">
        <title>Pezizomycetes genomes reveal the molecular basis of ectomycorrhizal truffle lifestyle.</title>
        <authorList>
            <person name="Murat C."/>
            <person name="Payen T."/>
            <person name="Noel B."/>
            <person name="Kuo A."/>
            <person name="Morin E."/>
            <person name="Chen J."/>
            <person name="Kohler A."/>
            <person name="Krizsan K."/>
            <person name="Balestrini R."/>
            <person name="Da Silva C."/>
            <person name="Montanini B."/>
            <person name="Hainaut M."/>
            <person name="Levati E."/>
            <person name="Barry K.W."/>
            <person name="Belfiori B."/>
            <person name="Cichocki N."/>
            <person name="Clum A."/>
            <person name="Dockter R.B."/>
            <person name="Fauchery L."/>
            <person name="Guy J."/>
            <person name="Iotti M."/>
            <person name="Le Tacon F."/>
            <person name="Lindquist E.A."/>
            <person name="Lipzen A."/>
            <person name="Malagnac F."/>
            <person name="Mello A."/>
            <person name="Molinier V."/>
            <person name="Miyauchi S."/>
            <person name="Poulain J."/>
            <person name="Riccioni C."/>
            <person name="Rubini A."/>
            <person name="Sitrit Y."/>
            <person name="Splivallo R."/>
            <person name="Traeger S."/>
            <person name="Wang M."/>
            <person name="Zifcakova L."/>
            <person name="Wipf D."/>
            <person name="Zambonelli A."/>
            <person name="Paolocci F."/>
            <person name="Nowrousian M."/>
            <person name="Ottonello S."/>
            <person name="Baldrian P."/>
            <person name="Spatafora J.W."/>
            <person name="Henrissat B."/>
            <person name="Nagy L.G."/>
            <person name="Aury J.M."/>
            <person name="Wincker P."/>
            <person name="Grigoriev I.V."/>
            <person name="Bonfante P."/>
            <person name="Martin F.M."/>
        </authorList>
    </citation>
    <scope>NUCLEOTIDE SEQUENCE [LARGE SCALE GENOMIC DNA]</scope>
    <source>
        <strain evidence="2 3">RN42</strain>
    </source>
</reference>
<evidence type="ECO:0000313" key="3">
    <source>
        <dbReference type="Proteomes" id="UP000275078"/>
    </source>
</evidence>
<dbReference type="EMBL" id="ML119799">
    <property type="protein sequence ID" value="RPA74136.1"/>
    <property type="molecule type" value="Genomic_DNA"/>
</dbReference>
<feature type="compositionally biased region" description="Basic residues" evidence="1">
    <location>
        <begin position="70"/>
        <end position="79"/>
    </location>
</feature>
<name>A0A3N4HMJ2_ASCIM</name>
<accession>A0A3N4HMJ2</accession>
<dbReference type="AlphaFoldDB" id="A0A3N4HMJ2"/>
<feature type="compositionally biased region" description="Basic residues" evidence="1">
    <location>
        <begin position="27"/>
        <end position="38"/>
    </location>
</feature>
<proteinExistence type="predicted"/>
<feature type="region of interest" description="Disordered" evidence="1">
    <location>
        <begin position="1"/>
        <end position="173"/>
    </location>
</feature>
<protein>
    <submittedName>
        <fullName evidence="2">Uncharacterized protein</fullName>
    </submittedName>
</protein>
<dbReference type="Proteomes" id="UP000275078">
    <property type="component" value="Unassembled WGS sequence"/>
</dbReference>
<evidence type="ECO:0000256" key="1">
    <source>
        <dbReference type="SAM" id="MobiDB-lite"/>
    </source>
</evidence>